<keyword evidence="12" id="KW-0472">Membrane</keyword>
<dbReference type="InterPro" id="IPR055351">
    <property type="entry name" value="Urocanase"/>
</dbReference>
<keyword evidence="17" id="KW-1185">Reference proteome</keyword>
<dbReference type="GO" id="GO:0019556">
    <property type="term" value="P:L-histidine catabolic process to glutamate and formamide"/>
    <property type="evidence" value="ECO:0007669"/>
    <property type="project" value="UniProtKB-UniPathway"/>
</dbReference>
<dbReference type="InterPro" id="IPR036190">
    <property type="entry name" value="Urocanase_sf"/>
</dbReference>
<dbReference type="PROSITE" id="PS01233">
    <property type="entry name" value="UROCANASE"/>
    <property type="match status" value="1"/>
</dbReference>
<dbReference type="FunCoup" id="G3VRA5">
    <property type="interactions" value="84"/>
</dbReference>
<dbReference type="STRING" id="9305.ENSSHAP00000005710"/>
<dbReference type="Pfam" id="PF01175">
    <property type="entry name" value="Urocanase"/>
    <property type="match status" value="2"/>
</dbReference>
<dbReference type="GO" id="GO:0005829">
    <property type="term" value="C:cytosol"/>
    <property type="evidence" value="ECO:0007669"/>
    <property type="project" value="Ensembl"/>
</dbReference>
<dbReference type="Ensembl" id="ENSSHAT00000005764.2">
    <property type="protein sequence ID" value="ENSSHAP00000005710.2"/>
    <property type="gene ID" value="ENSSHAG00000004989.2"/>
</dbReference>
<comment type="cofactor">
    <cofactor evidence="1">
        <name>NAD(+)</name>
        <dbReference type="ChEBI" id="CHEBI:57540"/>
    </cofactor>
</comment>
<dbReference type="Pfam" id="PF17392">
    <property type="entry name" value="Urocanase_C"/>
    <property type="match status" value="1"/>
</dbReference>
<feature type="domain" description="Urocanase Rossmann-like" evidence="13">
    <location>
        <begin position="203"/>
        <end position="278"/>
    </location>
</feature>
<dbReference type="FunFam" id="3.40.1770.10:FF:000002">
    <property type="entry name" value="Urocanate hydratase 1"/>
    <property type="match status" value="1"/>
</dbReference>
<feature type="domain" description="Urocanase Rossmann-like" evidence="13">
    <location>
        <begin position="342"/>
        <end position="478"/>
    </location>
</feature>
<evidence type="ECO:0000256" key="1">
    <source>
        <dbReference type="ARBA" id="ARBA00001911"/>
    </source>
</evidence>
<organism evidence="16 17">
    <name type="scientific">Sarcophilus harrisii</name>
    <name type="common">Tasmanian devil</name>
    <name type="synonym">Sarcophilus laniarius</name>
    <dbReference type="NCBI Taxonomy" id="9305"/>
    <lineage>
        <taxon>Eukaryota</taxon>
        <taxon>Metazoa</taxon>
        <taxon>Chordata</taxon>
        <taxon>Craniata</taxon>
        <taxon>Vertebrata</taxon>
        <taxon>Euteleostomi</taxon>
        <taxon>Mammalia</taxon>
        <taxon>Metatheria</taxon>
        <taxon>Dasyuromorphia</taxon>
        <taxon>Dasyuridae</taxon>
        <taxon>Sarcophilus</taxon>
    </lineage>
</organism>
<dbReference type="InterPro" id="IPR035400">
    <property type="entry name" value="Urocanase_N"/>
</dbReference>
<evidence type="ECO:0000256" key="10">
    <source>
        <dbReference type="ARBA" id="ARBA00070010"/>
    </source>
</evidence>
<feature type="compositionally biased region" description="Basic and acidic residues" evidence="11">
    <location>
        <begin position="27"/>
        <end position="36"/>
    </location>
</feature>
<evidence type="ECO:0000256" key="7">
    <source>
        <dbReference type="ARBA" id="ARBA00023239"/>
    </source>
</evidence>
<dbReference type="AlphaFoldDB" id="G3VRA5"/>
<evidence type="ECO:0000256" key="4">
    <source>
        <dbReference type="ARBA" id="ARBA00011992"/>
    </source>
</evidence>
<evidence type="ECO:0000313" key="17">
    <source>
        <dbReference type="Proteomes" id="UP000007648"/>
    </source>
</evidence>
<feature type="region of interest" description="Disordered" evidence="11">
    <location>
        <begin position="26"/>
        <end position="47"/>
    </location>
</feature>
<comment type="similarity">
    <text evidence="3">Belongs to the urocanase family.</text>
</comment>
<protein>
    <recommendedName>
        <fullName evidence="10">Urocanate hydratase</fullName>
        <ecNumber evidence="4">4.2.1.49</ecNumber>
    </recommendedName>
    <alternativeName>
        <fullName evidence="8">Imidazolonepropionate hydrolase</fullName>
    </alternativeName>
</protein>
<dbReference type="InterPro" id="IPR023637">
    <property type="entry name" value="Urocanase-like"/>
</dbReference>
<evidence type="ECO:0000256" key="5">
    <source>
        <dbReference type="ARBA" id="ARBA00022808"/>
    </source>
</evidence>
<sequence length="717" mass="79620">MELPISVAARMSNLRELCKGLPLHPLPENKGRREGIPHAPVRTPNLSPEEKQLALKNILAPEFAQELKLYGHIYMAYPIQNYPCKTKSAAAIMHMIMNNLDPSVAQFPQELVTYGGNGQVFSNWAQFRLVMSYLSEMTEEQTLVMYSGHPLGLFPSSPSAPRLVITNGMVIPNYSSRMEYEKLFAMGVTMYGQMTAGSYCYIGPQGIVHGTVLTVLNAGRRYLGVEDLSGKVFVTSGLGGMSGAQAKASVIAGCVGVIAEVDKAALLKRHQQGWLMEHQLLKNHDIIIIIIIIIIITFMANTAQFVMTLLVPFISVTYEVYRVIVLWPTLVPSQIPLWLYFREARKKKIVLSLGYHGNVVDLWERLVHELDTTGELLVDLGSDQTSCHNPFNGGYYPVQLSFQEANQLMATNPAKFRDLVKESLKRHVAAINRLAEKNFFFWDYGNAFLLEAQRAGADVMRKGGNKTEFRYPSYVQHIMGDIFSLGFGPFRWVCTSGDPQDLVTTDLLATSVLEEAIKHGVKDSVKQQYADNIRWIREAGKHKLVVGSQARILYSDQKGRVAIAVAINQGIAQGKIKAPVVLSRDHHDVSGTDSPFRETSNIYDGSAFCADMAVQNFVGDAFRGATWVALHNGGGVGWGEVINGGFGLVLDGTEEAERKARMMLNWDVSNGVARRCWSGNKKAYEIICQTMEENRKLNVTLPYDVLDESILGKALQC</sequence>
<keyword evidence="6" id="KW-0520">NAD</keyword>
<dbReference type="Pfam" id="PF17391">
    <property type="entry name" value="Urocanase_N"/>
    <property type="match status" value="1"/>
</dbReference>
<comment type="catalytic activity">
    <reaction evidence="9">
        <text>4-imidazolone-5-propanoate = trans-urocanate + H2O</text>
        <dbReference type="Rhea" id="RHEA:13101"/>
        <dbReference type="ChEBI" id="CHEBI:15377"/>
        <dbReference type="ChEBI" id="CHEBI:17771"/>
        <dbReference type="ChEBI" id="CHEBI:77893"/>
        <dbReference type="EC" id="4.2.1.49"/>
    </reaction>
</comment>
<dbReference type="PANTHER" id="PTHR12216:SF3">
    <property type="entry name" value="UROCANATE HYDRATASE"/>
    <property type="match status" value="1"/>
</dbReference>
<dbReference type="Gene3D" id="3.40.1770.10">
    <property type="entry name" value="Urocanase superfamily"/>
    <property type="match status" value="2"/>
</dbReference>
<comment type="pathway">
    <text evidence="2">Amino-acid degradation; L-histidine degradation into L-glutamate; N-formimidoyl-L-glutamate from L-histidine: step 2/3.</text>
</comment>
<gene>
    <name evidence="16" type="primary">UROC1</name>
</gene>
<evidence type="ECO:0000259" key="13">
    <source>
        <dbReference type="Pfam" id="PF01175"/>
    </source>
</evidence>
<dbReference type="PIRSF" id="PIRSF001423">
    <property type="entry name" value="Urocanate_hydrat"/>
    <property type="match status" value="1"/>
</dbReference>
<feature type="transmembrane region" description="Helical" evidence="12">
    <location>
        <begin position="320"/>
        <end position="341"/>
    </location>
</feature>
<dbReference type="InterPro" id="IPR038364">
    <property type="entry name" value="Urocanase_central_sf"/>
</dbReference>
<dbReference type="GO" id="GO:0016153">
    <property type="term" value="F:urocanate hydratase activity"/>
    <property type="evidence" value="ECO:0007669"/>
    <property type="project" value="UniProtKB-EC"/>
</dbReference>
<dbReference type="Proteomes" id="UP000007648">
    <property type="component" value="Unassembled WGS sequence"/>
</dbReference>
<keyword evidence="12" id="KW-0812">Transmembrane</keyword>
<name>G3VRA5_SARHA</name>
<dbReference type="InterPro" id="IPR023636">
    <property type="entry name" value="Urocanase_CS"/>
</dbReference>
<evidence type="ECO:0000313" key="16">
    <source>
        <dbReference type="Ensembl" id="ENSSHAP00000005710.2"/>
    </source>
</evidence>
<dbReference type="UniPathway" id="UPA00379">
    <property type="reaction ID" value="UER00550"/>
</dbReference>
<dbReference type="InterPro" id="IPR035401">
    <property type="entry name" value="Urocanase_C"/>
</dbReference>
<keyword evidence="5" id="KW-0369">Histidine metabolism</keyword>
<feature type="domain" description="Urocanase N-terminal" evidence="14">
    <location>
        <begin position="76"/>
        <end position="200"/>
    </location>
</feature>
<feature type="domain" description="Urocanase C-terminal" evidence="15">
    <location>
        <begin position="481"/>
        <end position="687"/>
    </location>
</feature>
<dbReference type="EC" id="4.2.1.49" evidence="4"/>
<reference evidence="16 17" key="1">
    <citation type="journal article" date="2011" name="Proc. Natl. Acad. Sci. U.S.A.">
        <title>Genetic diversity and population structure of the endangered marsupial Sarcophilus harrisii (Tasmanian devil).</title>
        <authorList>
            <person name="Miller W."/>
            <person name="Hayes V.M."/>
            <person name="Ratan A."/>
            <person name="Petersen D.C."/>
            <person name="Wittekindt N.E."/>
            <person name="Miller J."/>
            <person name="Walenz B."/>
            <person name="Knight J."/>
            <person name="Qi J."/>
            <person name="Zhao F."/>
            <person name="Wang Q."/>
            <person name="Bedoya-Reina O.C."/>
            <person name="Katiyar N."/>
            <person name="Tomsho L.P."/>
            <person name="Kasson L.M."/>
            <person name="Hardie R.A."/>
            <person name="Woodbridge P."/>
            <person name="Tindall E.A."/>
            <person name="Bertelsen M.F."/>
            <person name="Dixon D."/>
            <person name="Pyecroft S."/>
            <person name="Helgen K.M."/>
            <person name="Lesk A.M."/>
            <person name="Pringle T.H."/>
            <person name="Patterson N."/>
            <person name="Zhang Y."/>
            <person name="Kreiss A."/>
            <person name="Woods G.M."/>
            <person name="Jones M.E."/>
            <person name="Schuster S.C."/>
        </authorList>
    </citation>
    <scope>NUCLEOTIDE SEQUENCE [LARGE SCALE GENOMIC DNA]</scope>
</reference>
<evidence type="ECO:0000256" key="3">
    <source>
        <dbReference type="ARBA" id="ARBA00007578"/>
    </source>
</evidence>
<feature type="transmembrane region" description="Helical" evidence="12">
    <location>
        <begin position="286"/>
        <end position="314"/>
    </location>
</feature>
<dbReference type="SUPFAM" id="SSF111326">
    <property type="entry name" value="Urocanase"/>
    <property type="match status" value="2"/>
</dbReference>
<evidence type="ECO:0000259" key="15">
    <source>
        <dbReference type="Pfam" id="PF17392"/>
    </source>
</evidence>
<evidence type="ECO:0000256" key="2">
    <source>
        <dbReference type="ARBA" id="ARBA00004794"/>
    </source>
</evidence>
<evidence type="ECO:0000256" key="8">
    <source>
        <dbReference type="ARBA" id="ARBA00031640"/>
    </source>
</evidence>
<dbReference type="PANTHER" id="PTHR12216">
    <property type="entry name" value="UROCANATE HYDRATASE"/>
    <property type="match status" value="1"/>
</dbReference>
<dbReference type="InParanoid" id="G3VRA5"/>
<evidence type="ECO:0000256" key="12">
    <source>
        <dbReference type="SAM" id="Phobius"/>
    </source>
</evidence>
<evidence type="ECO:0000256" key="11">
    <source>
        <dbReference type="SAM" id="MobiDB-lite"/>
    </source>
</evidence>
<proteinExistence type="inferred from homology"/>
<dbReference type="HAMAP" id="MF_00577">
    <property type="entry name" value="HutU"/>
    <property type="match status" value="1"/>
</dbReference>
<dbReference type="Gene3D" id="3.40.50.10730">
    <property type="entry name" value="Urocanase like domains"/>
    <property type="match status" value="2"/>
</dbReference>
<dbReference type="InterPro" id="IPR035085">
    <property type="entry name" value="Urocanase_Rossmann-like"/>
</dbReference>
<accession>G3VRA5</accession>
<reference evidence="16" key="3">
    <citation type="submission" date="2025-09" db="UniProtKB">
        <authorList>
            <consortium name="Ensembl"/>
        </authorList>
    </citation>
    <scope>IDENTIFICATION</scope>
</reference>
<keyword evidence="7" id="KW-0456">Lyase</keyword>
<keyword evidence="12" id="KW-1133">Transmembrane helix</keyword>
<dbReference type="eggNOG" id="ENOG502QR75">
    <property type="taxonomic scope" value="Eukaryota"/>
</dbReference>
<evidence type="ECO:0000256" key="6">
    <source>
        <dbReference type="ARBA" id="ARBA00023027"/>
    </source>
</evidence>
<evidence type="ECO:0000256" key="9">
    <source>
        <dbReference type="ARBA" id="ARBA00047623"/>
    </source>
</evidence>
<dbReference type="GeneTree" id="ENSGT00390000015136"/>
<dbReference type="FunFam" id="3.40.1770.10:FF:000003">
    <property type="entry name" value="Urocanate hydratase 1"/>
    <property type="match status" value="1"/>
</dbReference>
<reference evidence="16" key="2">
    <citation type="submission" date="2025-08" db="UniProtKB">
        <authorList>
            <consortium name="Ensembl"/>
        </authorList>
    </citation>
    <scope>IDENTIFICATION</scope>
</reference>
<dbReference type="GO" id="GO:0019557">
    <property type="term" value="P:L-histidine catabolic process to glutamate and formate"/>
    <property type="evidence" value="ECO:0007669"/>
    <property type="project" value="UniProtKB-UniPathway"/>
</dbReference>
<evidence type="ECO:0000259" key="14">
    <source>
        <dbReference type="Pfam" id="PF17391"/>
    </source>
</evidence>